<reference evidence="4" key="2">
    <citation type="submission" date="2025-09" db="UniProtKB">
        <authorList>
            <consortium name="Ensembl"/>
        </authorList>
    </citation>
    <scope>IDENTIFICATION</scope>
</reference>
<keyword evidence="1" id="KW-0479">Metal-binding</keyword>
<name>A0A3Q4HJ28_NEOBR</name>
<dbReference type="InterPro" id="IPR050690">
    <property type="entry name" value="JHDM1_Histone_Demethylase"/>
</dbReference>
<evidence type="ECO:0000256" key="2">
    <source>
        <dbReference type="SAM" id="MobiDB-lite"/>
    </source>
</evidence>
<dbReference type="SUPFAM" id="SSF52047">
    <property type="entry name" value="RNI-like"/>
    <property type="match status" value="1"/>
</dbReference>
<dbReference type="Gene3D" id="3.80.10.10">
    <property type="entry name" value="Ribonuclease Inhibitor"/>
    <property type="match status" value="2"/>
</dbReference>
<sequence>MANENRQPLKAEPETENEEPKKLFCNGNELGDQRTHLKTKEMNGNSWELRHFYPSQITPLGFNRSTPTTRPVPPRSPPKCVQMERHVIRPPPISPPPDRLPLKDGKAHIIQRELWMKIFRYLTHQELCVCMRVCKTWNRWCCDKRLWTKIDLNRCTSITPLMLSGIIRRQPVSLDLSWTNISKKQLSWLINRLPGLRVLRLSGCSWAAVSALCTSSCPLLRTLDVQWVEGLKDAQMRDLLSPPTDNRPGQLDNRCKLRNVEELRLAGLDITDTSLRLISRQMPLLSRLDLSYCNHINDQSVNLLTAAGTTTRDSLTEINLSGEMLNQSVESWEYTGIRLFHVCFFSAGLHTSSAGRLNSNKWHTSCPLNNLMVSLNLYFHIITQKAPLLDELVVSMHEDTMIDISIETGCVCFQCLKCLYCLCWCLFWVPK</sequence>
<dbReference type="Gene3D" id="1.20.1280.50">
    <property type="match status" value="1"/>
</dbReference>
<dbReference type="Bgee" id="ENSNBRG00000016912">
    <property type="expression patterns" value="Expressed in zone of skin and 7 other cell types or tissues"/>
</dbReference>
<dbReference type="Ensembl" id="ENSNBRT00000022626.1">
    <property type="protein sequence ID" value="ENSNBRP00000022041.1"/>
    <property type="gene ID" value="ENSNBRG00000016912.1"/>
</dbReference>
<dbReference type="GO" id="GO:0046872">
    <property type="term" value="F:metal ion binding"/>
    <property type="evidence" value="ECO:0007669"/>
    <property type="project" value="UniProtKB-KW"/>
</dbReference>
<dbReference type="CDD" id="cd22180">
    <property type="entry name" value="F-box_FBXL10"/>
    <property type="match status" value="1"/>
</dbReference>
<protein>
    <submittedName>
        <fullName evidence="4">Lysine (K)-specific demethylase 2Ba</fullName>
    </submittedName>
</protein>
<feature type="region of interest" description="Disordered" evidence="2">
    <location>
        <begin position="60"/>
        <end position="79"/>
    </location>
</feature>
<reference evidence="4" key="1">
    <citation type="submission" date="2025-08" db="UniProtKB">
        <authorList>
            <consortium name="Ensembl"/>
        </authorList>
    </citation>
    <scope>IDENTIFICATION</scope>
</reference>
<dbReference type="Proteomes" id="UP000261580">
    <property type="component" value="Unassembled WGS sequence"/>
</dbReference>
<dbReference type="OMA" id="VESWEYT"/>
<dbReference type="PANTHER" id="PTHR23123">
    <property type="entry name" value="PHD/F-BOX CONTAINING PROTEIN"/>
    <property type="match status" value="1"/>
</dbReference>
<feature type="domain" description="F-box" evidence="3">
    <location>
        <begin position="113"/>
        <end position="152"/>
    </location>
</feature>
<evidence type="ECO:0000313" key="4">
    <source>
        <dbReference type="Ensembl" id="ENSNBRP00000022041.1"/>
    </source>
</evidence>
<organism evidence="4 5">
    <name type="scientific">Neolamprologus brichardi</name>
    <name type="common">Fairy cichlid</name>
    <name type="synonym">Lamprologus brichardi</name>
    <dbReference type="NCBI Taxonomy" id="32507"/>
    <lineage>
        <taxon>Eukaryota</taxon>
        <taxon>Metazoa</taxon>
        <taxon>Chordata</taxon>
        <taxon>Craniata</taxon>
        <taxon>Vertebrata</taxon>
        <taxon>Euteleostomi</taxon>
        <taxon>Actinopterygii</taxon>
        <taxon>Neopterygii</taxon>
        <taxon>Teleostei</taxon>
        <taxon>Neoteleostei</taxon>
        <taxon>Acanthomorphata</taxon>
        <taxon>Ovalentaria</taxon>
        <taxon>Cichlomorphae</taxon>
        <taxon>Cichliformes</taxon>
        <taxon>Cichlidae</taxon>
        <taxon>African cichlids</taxon>
        <taxon>Pseudocrenilabrinae</taxon>
        <taxon>Lamprologini</taxon>
        <taxon>Neolamprologus</taxon>
    </lineage>
</organism>
<dbReference type="AlphaFoldDB" id="A0A3Q4HJ28"/>
<evidence type="ECO:0000256" key="1">
    <source>
        <dbReference type="ARBA" id="ARBA00022723"/>
    </source>
</evidence>
<dbReference type="GeneTree" id="ENSGT00940000154717"/>
<dbReference type="STRING" id="32507.ENSNBRP00000022041"/>
<dbReference type="Pfam" id="PF12937">
    <property type="entry name" value="F-box-like"/>
    <property type="match status" value="1"/>
</dbReference>
<feature type="compositionally biased region" description="Basic and acidic residues" evidence="2">
    <location>
        <begin position="7"/>
        <end position="22"/>
    </location>
</feature>
<dbReference type="InterPro" id="IPR032675">
    <property type="entry name" value="LRR_dom_sf"/>
</dbReference>
<evidence type="ECO:0000259" key="3">
    <source>
        <dbReference type="Pfam" id="PF12937"/>
    </source>
</evidence>
<evidence type="ECO:0000313" key="5">
    <source>
        <dbReference type="Proteomes" id="UP000261580"/>
    </source>
</evidence>
<accession>A0A3Q4HJ28</accession>
<dbReference type="InterPro" id="IPR001810">
    <property type="entry name" value="F-box_dom"/>
</dbReference>
<feature type="region of interest" description="Disordered" evidence="2">
    <location>
        <begin position="1"/>
        <end position="29"/>
    </location>
</feature>
<keyword evidence="5" id="KW-1185">Reference proteome</keyword>
<proteinExistence type="predicted"/>